<keyword evidence="6 13" id="KW-0812">Transmembrane</keyword>
<feature type="transmembrane region" description="Helical" evidence="13">
    <location>
        <begin position="54"/>
        <end position="75"/>
    </location>
</feature>
<dbReference type="Gene3D" id="3.40.710.10">
    <property type="entry name" value="DD-peptidase/beta-lactamase superfamily"/>
    <property type="match status" value="1"/>
</dbReference>
<proteinExistence type="predicted"/>
<comment type="subcellular location">
    <subcellularLocation>
        <location evidence="2">Cell membrane</location>
    </subcellularLocation>
    <subcellularLocation>
        <location evidence="1">Membrane</location>
        <topology evidence="1">Single-pass membrane protein</topology>
    </subcellularLocation>
</comment>
<keyword evidence="4" id="KW-0997">Cell inner membrane</keyword>
<keyword evidence="10 13" id="KW-1133">Transmembrane helix</keyword>
<evidence type="ECO:0000256" key="8">
    <source>
        <dbReference type="ARBA" id="ARBA00022960"/>
    </source>
</evidence>
<name>A0A1G2EQ27_9BACT</name>
<keyword evidence="8" id="KW-0133">Cell shape</keyword>
<dbReference type="Gene3D" id="3.90.1310.10">
    <property type="entry name" value="Penicillin-binding protein 2a (Domain 2)"/>
    <property type="match status" value="1"/>
</dbReference>
<sequence length="642" mass="71216">MLEYPLLKKIRKLKIKRQRDIEPQEVFLDELAGKKEEEIGVSENKLEVPLSRKIILSVFGIFLLSCLYILSQAAYYQIFRHEEFLALANKNKFVTDLVKAERGVIYDANGTLLASNQPSFDLALNIDDLPEDKEGAFEILSGLVNRPVDEIKELINNSGKSQEIIKNLDHESLIFLKARISQYPWLEIKKTSTRKYKDGQTFSHLIGYTGKISGNELDSNYSLSDYVGKEGIEKAFEQDLKEKPGKIQAERDVHGNLLSEKVLSLPESGNSLVLWLDSELQKKAEEELIKTLEKTKAKKGVAIAMDPKTGGILALVSIPSYDNNLFSRGADKEELAKIFSDPLEPLFNRAIAGLYPSGSTIKPLLSSAALQEKIINPNKDISCQGAITVKNQYNPSIIYTYKDNAIHGATDMRKAIAESCNVYFFTLGGGYGSQQGLGPTRIKEYLELFGWSNKTKIDLPGEATGFIPSPEWKKEAKKQPWTDGDTYNISIGQGDLLITPIQVVSAFSALANGGTLLKPQVVKQIVDQNKEILREIEPEIIRAGFIDSENLQIAREGMRMAVTGIGAPQASSVSLNSLSVSSAAKTGTAETPYKNVYHNWITVFAPYENPEIVLTIMIENVPGVQAAAIPTAKGILEWYFKK</sequence>
<gene>
    <name evidence="16" type="ORF">A2427_02790</name>
</gene>
<dbReference type="GO" id="GO:0009002">
    <property type="term" value="F:serine-type D-Ala-D-Ala carboxypeptidase activity"/>
    <property type="evidence" value="ECO:0007669"/>
    <property type="project" value="InterPro"/>
</dbReference>
<dbReference type="SUPFAM" id="SSF56601">
    <property type="entry name" value="beta-lactamase/transpeptidase-like"/>
    <property type="match status" value="1"/>
</dbReference>
<keyword evidence="12" id="KW-0961">Cell wall biogenesis/degradation</keyword>
<dbReference type="EMBL" id="MHMN01000043">
    <property type="protein sequence ID" value="OGZ27652.1"/>
    <property type="molecule type" value="Genomic_DNA"/>
</dbReference>
<accession>A0A1G2EQ27</accession>
<keyword evidence="5" id="KW-0645">Protease</keyword>
<evidence type="ECO:0000313" key="17">
    <source>
        <dbReference type="Proteomes" id="UP000176326"/>
    </source>
</evidence>
<evidence type="ECO:0000256" key="7">
    <source>
        <dbReference type="ARBA" id="ARBA00022801"/>
    </source>
</evidence>
<dbReference type="Pfam" id="PF00905">
    <property type="entry name" value="Transpeptidase"/>
    <property type="match status" value="1"/>
</dbReference>
<evidence type="ECO:0000256" key="3">
    <source>
        <dbReference type="ARBA" id="ARBA00022475"/>
    </source>
</evidence>
<evidence type="ECO:0000256" key="10">
    <source>
        <dbReference type="ARBA" id="ARBA00022989"/>
    </source>
</evidence>
<keyword evidence="3" id="KW-1003">Cell membrane</keyword>
<dbReference type="SUPFAM" id="SSF56519">
    <property type="entry name" value="Penicillin binding protein dimerisation domain"/>
    <property type="match status" value="1"/>
</dbReference>
<feature type="domain" description="Penicillin-binding protein transpeptidase" evidence="14">
    <location>
        <begin position="300"/>
        <end position="635"/>
    </location>
</feature>
<evidence type="ECO:0000256" key="2">
    <source>
        <dbReference type="ARBA" id="ARBA00004236"/>
    </source>
</evidence>
<feature type="domain" description="Penicillin-binding protein dimerisation" evidence="15">
    <location>
        <begin position="99"/>
        <end position="260"/>
    </location>
</feature>
<dbReference type="NCBIfam" id="TIGR03423">
    <property type="entry name" value="pbp2_mrdA"/>
    <property type="match status" value="1"/>
</dbReference>
<dbReference type="InterPro" id="IPR012338">
    <property type="entry name" value="Beta-lactam/transpept-like"/>
</dbReference>
<dbReference type="InterPro" id="IPR005311">
    <property type="entry name" value="PBP_dimer"/>
</dbReference>
<protein>
    <submittedName>
        <fullName evidence="16">Penicillin-binding protein 2</fullName>
    </submittedName>
</protein>
<dbReference type="InterPro" id="IPR017790">
    <property type="entry name" value="Penicillin-binding_protein_2"/>
</dbReference>
<dbReference type="GO" id="GO:0005886">
    <property type="term" value="C:plasma membrane"/>
    <property type="evidence" value="ECO:0007669"/>
    <property type="project" value="UniProtKB-SubCell"/>
</dbReference>
<dbReference type="PANTHER" id="PTHR30627">
    <property type="entry name" value="PEPTIDOGLYCAN D,D-TRANSPEPTIDASE"/>
    <property type="match status" value="1"/>
</dbReference>
<dbReference type="PANTHER" id="PTHR30627:SF2">
    <property type="entry name" value="PEPTIDOGLYCAN D,D-TRANSPEPTIDASE MRDA"/>
    <property type="match status" value="1"/>
</dbReference>
<keyword evidence="7" id="KW-0378">Hydrolase</keyword>
<dbReference type="GO" id="GO:0071972">
    <property type="term" value="F:peptidoglycan L,D-transpeptidase activity"/>
    <property type="evidence" value="ECO:0007669"/>
    <property type="project" value="TreeGrafter"/>
</dbReference>
<evidence type="ECO:0000313" key="16">
    <source>
        <dbReference type="EMBL" id="OGZ27652.1"/>
    </source>
</evidence>
<evidence type="ECO:0000259" key="15">
    <source>
        <dbReference type="Pfam" id="PF03717"/>
    </source>
</evidence>
<dbReference type="GO" id="GO:0009252">
    <property type="term" value="P:peptidoglycan biosynthetic process"/>
    <property type="evidence" value="ECO:0007669"/>
    <property type="project" value="UniProtKB-KW"/>
</dbReference>
<keyword evidence="9" id="KW-0573">Peptidoglycan synthesis</keyword>
<evidence type="ECO:0000259" key="14">
    <source>
        <dbReference type="Pfam" id="PF00905"/>
    </source>
</evidence>
<evidence type="ECO:0000256" key="11">
    <source>
        <dbReference type="ARBA" id="ARBA00023136"/>
    </source>
</evidence>
<evidence type="ECO:0000256" key="6">
    <source>
        <dbReference type="ARBA" id="ARBA00022692"/>
    </source>
</evidence>
<evidence type="ECO:0000256" key="1">
    <source>
        <dbReference type="ARBA" id="ARBA00004167"/>
    </source>
</evidence>
<dbReference type="InterPro" id="IPR001460">
    <property type="entry name" value="PCN-bd_Tpept"/>
</dbReference>
<dbReference type="GO" id="GO:0008360">
    <property type="term" value="P:regulation of cell shape"/>
    <property type="evidence" value="ECO:0007669"/>
    <property type="project" value="UniProtKB-KW"/>
</dbReference>
<dbReference type="Proteomes" id="UP000176326">
    <property type="component" value="Unassembled WGS sequence"/>
</dbReference>
<evidence type="ECO:0000256" key="5">
    <source>
        <dbReference type="ARBA" id="ARBA00022670"/>
    </source>
</evidence>
<organism evidence="16 17">
    <name type="scientific">Candidatus Nealsonbacteria bacterium RIFOXYC1_FULL_40_7</name>
    <dbReference type="NCBI Taxonomy" id="1801678"/>
    <lineage>
        <taxon>Bacteria</taxon>
        <taxon>Candidatus Nealsoniibacteriota</taxon>
    </lineage>
</organism>
<keyword evidence="11 13" id="KW-0472">Membrane</keyword>
<dbReference type="InterPro" id="IPR036138">
    <property type="entry name" value="PBP_dimer_sf"/>
</dbReference>
<dbReference type="Pfam" id="PF03717">
    <property type="entry name" value="PBP_dimer"/>
    <property type="match status" value="1"/>
</dbReference>
<evidence type="ECO:0000256" key="12">
    <source>
        <dbReference type="ARBA" id="ARBA00023316"/>
    </source>
</evidence>
<dbReference type="AlphaFoldDB" id="A0A1G2EQ27"/>
<dbReference type="GO" id="GO:0006508">
    <property type="term" value="P:proteolysis"/>
    <property type="evidence" value="ECO:0007669"/>
    <property type="project" value="UniProtKB-KW"/>
</dbReference>
<dbReference type="GO" id="GO:0071555">
    <property type="term" value="P:cell wall organization"/>
    <property type="evidence" value="ECO:0007669"/>
    <property type="project" value="UniProtKB-KW"/>
</dbReference>
<evidence type="ECO:0000256" key="13">
    <source>
        <dbReference type="SAM" id="Phobius"/>
    </source>
</evidence>
<reference evidence="16 17" key="1">
    <citation type="journal article" date="2016" name="Nat. Commun.">
        <title>Thousands of microbial genomes shed light on interconnected biogeochemical processes in an aquifer system.</title>
        <authorList>
            <person name="Anantharaman K."/>
            <person name="Brown C.T."/>
            <person name="Hug L.A."/>
            <person name="Sharon I."/>
            <person name="Castelle C.J."/>
            <person name="Probst A.J."/>
            <person name="Thomas B.C."/>
            <person name="Singh A."/>
            <person name="Wilkins M.J."/>
            <person name="Karaoz U."/>
            <person name="Brodie E.L."/>
            <person name="Williams K.H."/>
            <person name="Hubbard S.S."/>
            <person name="Banfield J.F."/>
        </authorList>
    </citation>
    <scope>NUCLEOTIDE SEQUENCE [LARGE SCALE GENOMIC DNA]</scope>
</reference>
<evidence type="ECO:0000256" key="9">
    <source>
        <dbReference type="ARBA" id="ARBA00022984"/>
    </source>
</evidence>
<dbReference type="InterPro" id="IPR050515">
    <property type="entry name" value="Beta-lactam/transpept"/>
</dbReference>
<comment type="caution">
    <text evidence="16">The sequence shown here is derived from an EMBL/GenBank/DDBJ whole genome shotgun (WGS) entry which is preliminary data.</text>
</comment>
<dbReference type="GO" id="GO:0008658">
    <property type="term" value="F:penicillin binding"/>
    <property type="evidence" value="ECO:0007669"/>
    <property type="project" value="InterPro"/>
</dbReference>
<evidence type="ECO:0000256" key="4">
    <source>
        <dbReference type="ARBA" id="ARBA00022519"/>
    </source>
</evidence>